<comment type="subcellular location">
    <subcellularLocation>
        <location evidence="1">Cytoplasm</location>
    </subcellularLocation>
</comment>
<keyword evidence="8" id="KW-0641">Proline biosynthesis</keyword>
<dbReference type="EMBL" id="JABFTP020000103">
    <property type="protein sequence ID" value="KAL3278257.1"/>
    <property type="molecule type" value="Genomic_DNA"/>
</dbReference>
<gene>
    <name evidence="16" type="ORF">HHI36_013594</name>
</gene>
<feature type="domain" description="Pyrroline-5-carboxylate reductase dimerisation" evidence="15">
    <location>
        <begin position="200"/>
        <end position="304"/>
    </location>
</feature>
<dbReference type="NCBIfam" id="TIGR00112">
    <property type="entry name" value="proC"/>
    <property type="match status" value="1"/>
</dbReference>
<feature type="binding site" evidence="13">
    <location>
        <position position="89"/>
    </location>
    <ligand>
        <name>NADPH</name>
        <dbReference type="ChEBI" id="CHEBI:57783"/>
    </ligand>
</feature>
<dbReference type="InterPro" id="IPR036291">
    <property type="entry name" value="NAD(P)-bd_dom_sf"/>
</dbReference>
<comment type="catalytic activity">
    <reaction evidence="12">
        <text>L-proline + NADP(+) = (S)-1-pyrroline-5-carboxylate + NADPH + 2 H(+)</text>
        <dbReference type="Rhea" id="RHEA:14109"/>
        <dbReference type="ChEBI" id="CHEBI:15378"/>
        <dbReference type="ChEBI" id="CHEBI:17388"/>
        <dbReference type="ChEBI" id="CHEBI:57783"/>
        <dbReference type="ChEBI" id="CHEBI:58349"/>
        <dbReference type="ChEBI" id="CHEBI:60039"/>
        <dbReference type="EC" id="1.5.1.2"/>
    </reaction>
</comment>
<dbReference type="FunFam" id="3.40.50.720:FF:000190">
    <property type="entry name" value="Pyrroline-5-carboxylate reductase"/>
    <property type="match status" value="1"/>
</dbReference>
<dbReference type="FunFam" id="1.10.3730.10:FF:000001">
    <property type="entry name" value="Pyrroline-5-carboxylate reductase"/>
    <property type="match status" value="1"/>
</dbReference>
<feature type="binding site" evidence="13">
    <location>
        <position position="69"/>
    </location>
    <ligand>
        <name>NADP(+)</name>
        <dbReference type="ChEBI" id="CHEBI:58349"/>
    </ligand>
</feature>
<evidence type="ECO:0000313" key="16">
    <source>
        <dbReference type="EMBL" id="KAL3278257.1"/>
    </source>
</evidence>
<dbReference type="Pfam" id="PF03807">
    <property type="entry name" value="F420_oxidored"/>
    <property type="match status" value="1"/>
</dbReference>
<organism evidence="16 17">
    <name type="scientific">Cryptolaemus montrouzieri</name>
    <dbReference type="NCBI Taxonomy" id="559131"/>
    <lineage>
        <taxon>Eukaryota</taxon>
        <taxon>Metazoa</taxon>
        <taxon>Ecdysozoa</taxon>
        <taxon>Arthropoda</taxon>
        <taxon>Hexapoda</taxon>
        <taxon>Insecta</taxon>
        <taxon>Pterygota</taxon>
        <taxon>Neoptera</taxon>
        <taxon>Endopterygota</taxon>
        <taxon>Coleoptera</taxon>
        <taxon>Polyphaga</taxon>
        <taxon>Cucujiformia</taxon>
        <taxon>Coccinelloidea</taxon>
        <taxon>Coccinellidae</taxon>
        <taxon>Scymninae</taxon>
        <taxon>Scymnini</taxon>
        <taxon>Cryptolaemus</taxon>
    </lineage>
</organism>
<keyword evidence="17" id="KW-1185">Reference proteome</keyword>
<evidence type="ECO:0000259" key="15">
    <source>
        <dbReference type="Pfam" id="PF14748"/>
    </source>
</evidence>
<dbReference type="Pfam" id="PF14748">
    <property type="entry name" value="P5CR_dimer"/>
    <property type="match status" value="1"/>
</dbReference>
<evidence type="ECO:0000256" key="13">
    <source>
        <dbReference type="PIRSR" id="PIRSR000193-1"/>
    </source>
</evidence>
<evidence type="ECO:0000256" key="2">
    <source>
        <dbReference type="ARBA" id="ARBA00005205"/>
    </source>
</evidence>
<feature type="binding site" evidence="13">
    <location>
        <begin position="102"/>
        <end position="105"/>
    </location>
    <ligand>
        <name>NADP(+)</name>
        <dbReference type="ChEBI" id="CHEBI:58349"/>
    </ligand>
</feature>
<evidence type="ECO:0000259" key="14">
    <source>
        <dbReference type="Pfam" id="PF03807"/>
    </source>
</evidence>
<dbReference type="Proteomes" id="UP001516400">
    <property type="component" value="Unassembled WGS sequence"/>
</dbReference>
<evidence type="ECO:0000256" key="6">
    <source>
        <dbReference type="ARBA" id="ARBA00022490"/>
    </source>
</evidence>
<evidence type="ECO:0000256" key="12">
    <source>
        <dbReference type="ARBA" id="ARBA00052690"/>
    </source>
</evidence>
<comment type="similarity">
    <text evidence="3">Belongs to the pyrroline-5-carboxylate reductase family.</text>
</comment>
<dbReference type="InterPro" id="IPR008927">
    <property type="entry name" value="6-PGluconate_DH-like_C_sf"/>
</dbReference>
<dbReference type="SUPFAM" id="SSF48179">
    <property type="entry name" value="6-phosphogluconate dehydrogenase C-terminal domain-like"/>
    <property type="match status" value="1"/>
</dbReference>
<accession>A0ABD2NHQ6</accession>
<evidence type="ECO:0000256" key="3">
    <source>
        <dbReference type="ARBA" id="ARBA00005525"/>
    </source>
</evidence>
<dbReference type="GO" id="GO:0005737">
    <property type="term" value="C:cytoplasm"/>
    <property type="evidence" value="ECO:0007669"/>
    <property type="project" value="UniProtKB-SubCell"/>
</dbReference>
<dbReference type="HAMAP" id="MF_01925">
    <property type="entry name" value="P5C_reductase"/>
    <property type="match status" value="1"/>
</dbReference>
<dbReference type="Gene3D" id="1.10.3730.10">
    <property type="entry name" value="ProC C-terminal domain-like"/>
    <property type="match status" value="1"/>
</dbReference>
<dbReference type="SUPFAM" id="SSF51735">
    <property type="entry name" value="NAD(P)-binding Rossmann-fold domains"/>
    <property type="match status" value="1"/>
</dbReference>
<dbReference type="Gene3D" id="3.40.50.720">
    <property type="entry name" value="NAD(P)-binding Rossmann-like Domain"/>
    <property type="match status" value="1"/>
</dbReference>
<comment type="pathway">
    <text evidence="2">Amino-acid biosynthesis; L-proline biosynthesis; L-proline from L-glutamate 5-semialdehyde: step 1/1.</text>
</comment>
<proteinExistence type="inferred from homology"/>
<keyword evidence="9 13" id="KW-0521">NADP</keyword>
<keyword evidence="7" id="KW-0028">Amino-acid biosynthesis</keyword>
<keyword evidence="6" id="KW-0963">Cytoplasm</keyword>
<evidence type="ECO:0000256" key="10">
    <source>
        <dbReference type="ARBA" id="ARBA00023002"/>
    </source>
</evidence>
<protein>
    <recommendedName>
        <fullName evidence="5">Pyrroline-5-carboxylate reductase</fullName>
        <ecNumber evidence="4">1.5.1.2</ecNumber>
    </recommendedName>
</protein>
<dbReference type="InterPro" id="IPR028939">
    <property type="entry name" value="P5C_Rdtase_cat_N"/>
</dbReference>
<dbReference type="PANTHER" id="PTHR11645">
    <property type="entry name" value="PYRROLINE-5-CARBOXYLATE REDUCTASE"/>
    <property type="match status" value="1"/>
</dbReference>
<evidence type="ECO:0000256" key="5">
    <source>
        <dbReference type="ARBA" id="ARBA00021413"/>
    </source>
</evidence>
<feature type="domain" description="Pyrroline-5-carboxylate reductase catalytic N-terminal" evidence="14">
    <location>
        <begin position="37"/>
        <end position="135"/>
    </location>
</feature>
<dbReference type="EC" id="1.5.1.2" evidence="4"/>
<dbReference type="GO" id="GO:0008652">
    <property type="term" value="P:amino acid biosynthetic process"/>
    <property type="evidence" value="ECO:0007669"/>
    <property type="project" value="UniProtKB-KW"/>
</dbReference>
<evidence type="ECO:0000256" key="9">
    <source>
        <dbReference type="ARBA" id="ARBA00022857"/>
    </source>
</evidence>
<dbReference type="GO" id="GO:0004735">
    <property type="term" value="F:pyrroline-5-carboxylate reductase activity"/>
    <property type="evidence" value="ECO:0007669"/>
    <property type="project" value="UniProtKB-EC"/>
</dbReference>
<evidence type="ECO:0000256" key="1">
    <source>
        <dbReference type="ARBA" id="ARBA00004496"/>
    </source>
</evidence>
<dbReference type="InterPro" id="IPR029036">
    <property type="entry name" value="P5CR_dimer"/>
</dbReference>
<reference evidence="16 17" key="1">
    <citation type="journal article" date="2021" name="BMC Biol.">
        <title>Horizontally acquired antibacterial genes associated with adaptive radiation of ladybird beetles.</title>
        <authorList>
            <person name="Li H.S."/>
            <person name="Tang X.F."/>
            <person name="Huang Y.H."/>
            <person name="Xu Z.Y."/>
            <person name="Chen M.L."/>
            <person name="Du X.Y."/>
            <person name="Qiu B.Y."/>
            <person name="Chen P.T."/>
            <person name="Zhang W."/>
            <person name="Slipinski A."/>
            <person name="Escalona H.E."/>
            <person name="Waterhouse R.M."/>
            <person name="Zwick A."/>
            <person name="Pang H."/>
        </authorList>
    </citation>
    <scope>NUCLEOTIDE SEQUENCE [LARGE SCALE GENOMIC DNA]</scope>
    <source>
        <strain evidence="16">SYSU2018</strain>
    </source>
</reference>
<comment type="caution">
    <text evidence="16">The sequence shown here is derived from an EMBL/GenBank/DDBJ whole genome shotgun (WGS) entry which is preliminary data.</text>
</comment>
<evidence type="ECO:0000313" key="17">
    <source>
        <dbReference type="Proteomes" id="UP001516400"/>
    </source>
</evidence>
<evidence type="ECO:0000256" key="7">
    <source>
        <dbReference type="ARBA" id="ARBA00022605"/>
    </source>
</evidence>
<sequence>MMALAHFRRNLINSVNFFINKGVKLSTKQPSSKLVEKIGFIGDGNMAKAICFSLEKHNIVDFSQVYVSSPYKANLNIWKEKGANISTNNADVAKNADVIFLAVKPHFLQNALDGILMDKSANEVKDKLFISILAGYTLEDLEGFLTPFKNSRIIRVMPNTPVLIGEGCTVYCPGTNVTKKDLDIVKTMMEVSGLCYEVEERFIDPIAAVCASGPAYVYLFIEALSDGGVRMGLHREMATELAAQTVIGAGKMVLSTNKHMGILKDEVCSAGGTTIAGIHALERGGVRGSVIDAVEAATKRATELRRIKKDST</sequence>
<name>A0ABD2NHQ6_9CUCU</name>
<feature type="binding site" evidence="13">
    <location>
        <begin position="41"/>
        <end position="46"/>
    </location>
    <ligand>
        <name>NADP(+)</name>
        <dbReference type="ChEBI" id="CHEBI:58349"/>
    </ligand>
</feature>
<evidence type="ECO:0000256" key="8">
    <source>
        <dbReference type="ARBA" id="ARBA00022650"/>
    </source>
</evidence>
<dbReference type="AlphaFoldDB" id="A0ABD2NHQ6"/>
<dbReference type="PIRSF" id="PIRSF000193">
    <property type="entry name" value="Pyrrol-5-carb_rd"/>
    <property type="match status" value="1"/>
</dbReference>
<comment type="catalytic activity">
    <reaction evidence="11">
        <text>L-proline + NAD(+) = (S)-1-pyrroline-5-carboxylate + NADH + 2 H(+)</text>
        <dbReference type="Rhea" id="RHEA:14105"/>
        <dbReference type="ChEBI" id="CHEBI:15378"/>
        <dbReference type="ChEBI" id="CHEBI:17388"/>
        <dbReference type="ChEBI" id="CHEBI:57540"/>
        <dbReference type="ChEBI" id="CHEBI:57945"/>
        <dbReference type="ChEBI" id="CHEBI:60039"/>
        <dbReference type="EC" id="1.5.1.2"/>
    </reaction>
</comment>
<keyword evidence="10" id="KW-0560">Oxidoreductase</keyword>
<evidence type="ECO:0000256" key="4">
    <source>
        <dbReference type="ARBA" id="ARBA00012855"/>
    </source>
</evidence>
<dbReference type="InterPro" id="IPR000304">
    <property type="entry name" value="Pyrroline-COOH_reductase"/>
</dbReference>
<evidence type="ECO:0000256" key="11">
    <source>
        <dbReference type="ARBA" id="ARBA00050547"/>
    </source>
</evidence>
<dbReference type="PANTHER" id="PTHR11645:SF69">
    <property type="entry name" value="PYRROLINE-5-CARBOXYLATE REDUCTASE"/>
    <property type="match status" value="1"/>
</dbReference>